<feature type="signal peptide" evidence="2">
    <location>
        <begin position="1"/>
        <end position="22"/>
    </location>
</feature>
<proteinExistence type="predicted"/>
<dbReference type="SMART" id="SM00710">
    <property type="entry name" value="PbH1"/>
    <property type="match status" value="9"/>
</dbReference>
<dbReference type="SUPFAM" id="SSF51126">
    <property type="entry name" value="Pectin lyase-like"/>
    <property type="match status" value="1"/>
</dbReference>
<evidence type="ECO:0000313" key="4">
    <source>
        <dbReference type="EMBL" id="OXT00804.1"/>
    </source>
</evidence>
<dbReference type="InterPro" id="IPR006633">
    <property type="entry name" value="Carb-bd_sugar_hydrolysis-dom"/>
</dbReference>
<feature type="domain" description="Carbohydrate-binding/sugar hydrolysis" evidence="3">
    <location>
        <begin position="194"/>
        <end position="355"/>
    </location>
</feature>
<dbReference type="Proteomes" id="UP000215405">
    <property type="component" value="Unassembled WGS sequence"/>
</dbReference>
<evidence type="ECO:0000256" key="1">
    <source>
        <dbReference type="ARBA" id="ARBA00022737"/>
    </source>
</evidence>
<feature type="chain" id="PRO_5012308265" evidence="2">
    <location>
        <begin position="23"/>
        <end position="418"/>
    </location>
</feature>
<name>A0A231UY49_9HYPH</name>
<keyword evidence="5" id="KW-1185">Reference proteome</keyword>
<dbReference type="SMART" id="SM00722">
    <property type="entry name" value="CASH"/>
    <property type="match status" value="2"/>
</dbReference>
<dbReference type="RefSeq" id="WP_094077621.1">
    <property type="nucleotide sequence ID" value="NZ_NBYO01000002.1"/>
</dbReference>
<dbReference type="NCBIfam" id="TIGR04247">
    <property type="entry name" value="NosD_copper_fam"/>
    <property type="match status" value="1"/>
</dbReference>
<reference evidence="5" key="1">
    <citation type="journal article" date="2017" name="Int. J. Syst. Evol. Microbiol.">
        <title>Notoacmeibacter marinus gen. nov., sp. nov., isolated from the gut of a limpet and proposal of Notoacmeibacteraceae fam. nov. in the order Rhizobiales of the class Alphaproteobacteria.</title>
        <authorList>
            <person name="Huang Z."/>
            <person name="Guo F."/>
            <person name="Lai Q."/>
        </authorList>
    </citation>
    <scope>NUCLEOTIDE SEQUENCE [LARGE SCALE GENOMIC DNA]</scope>
    <source>
        <strain evidence="5">XMTR2A4</strain>
    </source>
</reference>
<dbReference type="InterPro" id="IPR051550">
    <property type="entry name" value="SCF-Subunits/Alg-Epimerases"/>
</dbReference>
<feature type="domain" description="Carbohydrate-binding/sugar hydrolysis" evidence="3">
    <location>
        <begin position="41"/>
        <end position="188"/>
    </location>
</feature>
<dbReference type="InterPro" id="IPR006626">
    <property type="entry name" value="PbH1"/>
</dbReference>
<keyword evidence="1" id="KW-0677">Repeat</keyword>
<comment type="caution">
    <text evidence="4">The sequence shown here is derived from an EMBL/GenBank/DDBJ whole genome shotgun (WGS) entry which is preliminary data.</text>
</comment>
<dbReference type="InterPro" id="IPR007742">
    <property type="entry name" value="NosD_dom"/>
</dbReference>
<dbReference type="InterPro" id="IPR026464">
    <property type="entry name" value="NosD_copper_fam"/>
</dbReference>
<sequence length="418" mass="45108">MKPAAAILVAFVACFPAVTAHAAEIVVEARPGALAAALETTASGDVLRLSPGAYKGPIVIERPLTLRGEGAHIEGPGTGTVIVVDAPDVTVSSLRVTGSGSSHETLDSGIKLTQKAARAVIEDNIVTGNLHGIDVHGAADAQVRRNTITGRDDHRMNARGNGIYIWNAPGVVVEDNSVRLGRDGIFVNTSHNDSFYRNRFSELRFAIHFMYANGAEIAGNVSTGNHLGYAVMYSRHIRMSGNVSDGDRDHGIMLNYANDAAIERNLVRDGGKKCLFMYNANRNRIADNRFERCPIGIHFTAGSERNAISGNAFIGNRTQVKYVGSKRHDWSEEGRGNYWSDHAAFDIDGDGIADQPFRPNDRMDEVLWTQPAAHLLVGSPAVQLIRWAQREFPALLPGGVVDTAPLMQPVPLNEGSPS</sequence>
<organism evidence="4 5">
    <name type="scientific">Notoacmeibacter marinus</name>
    <dbReference type="NCBI Taxonomy" id="1876515"/>
    <lineage>
        <taxon>Bacteria</taxon>
        <taxon>Pseudomonadati</taxon>
        <taxon>Pseudomonadota</taxon>
        <taxon>Alphaproteobacteria</taxon>
        <taxon>Hyphomicrobiales</taxon>
        <taxon>Notoacmeibacteraceae</taxon>
        <taxon>Notoacmeibacter</taxon>
    </lineage>
</organism>
<evidence type="ECO:0000256" key="2">
    <source>
        <dbReference type="SAM" id="SignalP"/>
    </source>
</evidence>
<gene>
    <name evidence="4" type="ORF">B7H23_12060</name>
</gene>
<accession>A0A231UY49</accession>
<dbReference type="Pfam" id="PF05048">
    <property type="entry name" value="NosD"/>
    <property type="match status" value="1"/>
</dbReference>
<dbReference type="PANTHER" id="PTHR22990">
    <property type="entry name" value="F-BOX ONLY PROTEIN"/>
    <property type="match status" value="1"/>
</dbReference>
<dbReference type="InterPro" id="IPR012334">
    <property type="entry name" value="Pectin_lyas_fold"/>
</dbReference>
<dbReference type="AlphaFoldDB" id="A0A231UY49"/>
<protein>
    <submittedName>
        <fullName evidence="4">Carbohydrate-binding protein</fullName>
    </submittedName>
</protein>
<evidence type="ECO:0000313" key="5">
    <source>
        <dbReference type="Proteomes" id="UP000215405"/>
    </source>
</evidence>
<dbReference type="Gene3D" id="2.160.20.10">
    <property type="entry name" value="Single-stranded right-handed beta-helix, Pectin lyase-like"/>
    <property type="match status" value="2"/>
</dbReference>
<evidence type="ECO:0000259" key="3">
    <source>
        <dbReference type="SMART" id="SM00722"/>
    </source>
</evidence>
<dbReference type="PANTHER" id="PTHR22990:SF15">
    <property type="entry name" value="F-BOX ONLY PROTEIN 10"/>
    <property type="match status" value="1"/>
</dbReference>
<keyword evidence="2" id="KW-0732">Signal</keyword>
<dbReference type="EMBL" id="NBYO01000002">
    <property type="protein sequence ID" value="OXT00804.1"/>
    <property type="molecule type" value="Genomic_DNA"/>
</dbReference>
<dbReference type="InterPro" id="IPR011050">
    <property type="entry name" value="Pectin_lyase_fold/virulence"/>
</dbReference>